<dbReference type="InterPro" id="IPR011042">
    <property type="entry name" value="6-blade_b-propeller_TolB-like"/>
</dbReference>
<keyword evidence="3" id="KW-1185">Reference proteome</keyword>
<name>A0A3S2V846_9SPHI</name>
<proteinExistence type="predicted"/>
<dbReference type="PROSITE" id="PS51257">
    <property type="entry name" value="PROKAR_LIPOPROTEIN"/>
    <property type="match status" value="1"/>
</dbReference>
<keyword evidence="1" id="KW-0677">Repeat</keyword>
<dbReference type="InterPro" id="IPR001258">
    <property type="entry name" value="NHL_repeat"/>
</dbReference>
<gene>
    <name evidence="2" type="ORF">EOD41_09630</name>
</gene>
<dbReference type="Gene3D" id="2.120.10.30">
    <property type="entry name" value="TolB, C-terminal domain"/>
    <property type="match status" value="1"/>
</dbReference>
<dbReference type="Pfam" id="PF01436">
    <property type="entry name" value="NHL"/>
    <property type="match status" value="1"/>
</dbReference>
<reference evidence="2 3" key="1">
    <citation type="submission" date="2019-01" db="EMBL/GenBank/DDBJ databases">
        <authorList>
            <person name="Chen W.-M."/>
        </authorList>
    </citation>
    <scope>NUCLEOTIDE SEQUENCE [LARGE SCALE GENOMIC DNA]</scope>
    <source>
        <strain evidence="2 3">YBJ-36</strain>
    </source>
</reference>
<evidence type="ECO:0000313" key="3">
    <source>
        <dbReference type="Proteomes" id="UP000282759"/>
    </source>
</evidence>
<evidence type="ECO:0008006" key="4">
    <source>
        <dbReference type="Google" id="ProtNLM"/>
    </source>
</evidence>
<organism evidence="2 3">
    <name type="scientific">Mucilaginibacter limnophilus</name>
    <dbReference type="NCBI Taxonomy" id="1932778"/>
    <lineage>
        <taxon>Bacteria</taxon>
        <taxon>Pseudomonadati</taxon>
        <taxon>Bacteroidota</taxon>
        <taxon>Sphingobacteriia</taxon>
        <taxon>Sphingobacteriales</taxon>
        <taxon>Sphingobacteriaceae</taxon>
        <taxon>Mucilaginibacter</taxon>
    </lineage>
</organism>
<sequence>MKTKAYKMLLCVMLIIAACKKDFKNKKNESDFTVDDQMKVTVIDSNYLPLTVKTIAGNPAAPGYADGSGNQARFNGPWGIDLMDDGSLYVAEYYNHKIRKITPPNIVSTVNIPQSSDGVPLRHPIIVKVAKDGTINIIALEDENIFNYKVLIVKPNGQVITPKLHSSEHFYQDLAKDPYNNFYWMCGVETDRVHTKGGPKAIVEKFLLDANGVIGTDTYTPPKESLTGPSDKEHPTVTDIFCGYNGVKYLVVGNKHIYKLTPSGQLTLLFPNVQFTSIHSIVVTKDSRTMYIADGGTIKSYFNGKLQYLVGPHLPYDGGDGVGTSADVAAEHMALSKDESTIYFTDYANDTVRKLLLR</sequence>
<dbReference type="SUPFAM" id="SSF101898">
    <property type="entry name" value="NHL repeat"/>
    <property type="match status" value="1"/>
</dbReference>
<dbReference type="OrthoDB" id="783748at2"/>
<dbReference type="AlphaFoldDB" id="A0A3S2V846"/>
<comment type="caution">
    <text evidence="2">The sequence shown here is derived from an EMBL/GenBank/DDBJ whole genome shotgun (WGS) entry which is preliminary data.</text>
</comment>
<evidence type="ECO:0000313" key="2">
    <source>
        <dbReference type="EMBL" id="RVU00887.1"/>
    </source>
</evidence>
<protein>
    <recommendedName>
        <fullName evidence="4">6-bladed beta-propeller</fullName>
    </recommendedName>
</protein>
<evidence type="ECO:0000256" key="1">
    <source>
        <dbReference type="ARBA" id="ARBA00022737"/>
    </source>
</evidence>
<accession>A0A3S2V846</accession>
<dbReference type="EMBL" id="SACK01000003">
    <property type="protein sequence ID" value="RVU00887.1"/>
    <property type="molecule type" value="Genomic_DNA"/>
</dbReference>
<dbReference type="RefSeq" id="WP_127704604.1">
    <property type="nucleotide sequence ID" value="NZ_SACK01000003.1"/>
</dbReference>
<dbReference type="Proteomes" id="UP000282759">
    <property type="component" value="Unassembled WGS sequence"/>
</dbReference>